<dbReference type="EMBL" id="OOIL02001339">
    <property type="protein sequence ID" value="VFQ74477.1"/>
    <property type="molecule type" value="Genomic_DNA"/>
</dbReference>
<evidence type="ECO:0000313" key="1">
    <source>
        <dbReference type="EMBL" id="VFQ74477.1"/>
    </source>
</evidence>
<dbReference type="AlphaFoldDB" id="A0A484LDR4"/>
<protein>
    <submittedName>
        <fullName evidence="1">Uncharacterized protein</fullName>
    </submittedName>
</protein>
<reference evidence="1 2" key="1">
    <citation type="submission" date="2018-04" db="EMBL/GenBank/DDBJ databases">
        <authorList>
            <person name="Vogel A."/>
        </authorList>
    </citation>
    <scope>NUCLEOTIDE SEQUENCE [LARGE SCALE GENOMIC DNA]</scope>
</reference>
<organism evidence="1 2">
    <name type="scientific">Cuscuta campestris</name>
    <dbReference type="NCBI Taxonomy" id="132261"/>
    <lineage>
        <taxon>Eukaryota</taxon>
        <taxon>Viridiplantae</taxon>
        <taxon>Streptophyta</taxon>
        <taxon>Embryophyta</taxon>
        <taxon>Tracheophyta</taxon>
        <taxon>Spermatophyta</taxon>
        <taxon>Magnoliopsida</taxon>
        <taxon>eudicotyledons</taxon>
        <taxon>Gunneridae</taxon>
        <taxon>Pentapetalae</taxon>
        <taxon>asterids</taxon>
        <taxon>lamiids</taxon>
        <taxon>Solanales</taxon>
        <taxon>Convolvulaceae</taxon>
        <taxon>Cuscuteae</taxon>
        <taxon>Cuscuta</taxon>
        <taxon>Cuscuta subgen. Grammica</taxon>
        <taxon>Cuscuta sect. Cleistogrammica</taxon>
    </lineage>
</organism>
<keyword evidence="2" id="KW-1185">Reference proteome</keyword>
<evidence type="ECO:0000313" key="2">
    <source>
        <dbReference type="Proteomes" id="UP000595140"/>
    </source>
</evidence>
<dbReference type="Proteomes" id="UP000595140">
    <property type="component" value="Unassembled WGS sequence"/>
</dbReference>
<name>A0A484LDR4_9ASTE</name>
<accession>A0A484LDR4</accession>
<sequence>MESHDYLYDSIVYETDLEEGGCEDSSVIYGTSISDDKEEDEVIVIHSDDDADVAPVREKKVVIDLVDEEDSVIFFASDESGSEILEKPTLPLMKSSMHLHLDILNILMPSPDPNFWASTYK</sequence>
<gene>
    <name evidence="1" type="ORF">CCAM_LOCUS16253</name>
</gene>
<proteinExistence type="predicted"/>